<name>A0A9N9RVT1_9DIPT</name>
<feature type="domain" description="C-type lectin" evidence="3">
    <location>
        <begin position="223"/>
        <end position="377"/>
    </location>
</feature>
<feature type="signal peptide" evidence="2">
    <location>
        <begin position="1"/>
        <end position="17"/>
    </location>
</feature>
<feature type="compositionally biased region" description="Low complexity" evidence="1">
    <location>
        <begin position="137"/>
        <end position="148"/>
    </location>
</feature>
<protein>
    <recommendedName>
        <fullName evidence="3">C-type lectin domain-containing protein</fullName>
    </recommendedName>
</protein>
<dbReference type="OrthoDB" id="2142683at2759"/>
<organism evidence="4 5">
    <name type="scientific">Chironomus riparius</name>
    <dbReference type="NCBI Taxonomy" id="315576"/>
    <lineage>
        <taxon>Eukaryota</taxon>
        <taxon>Metazoa</taxon>
        <taxon>Ecdysozoa</taxon>
        <taxon>Arthropoda</taxon>
        <taxon>Hexapoda</taxon>
        <taxon>Insecta</taxon>
        <taxon>Pterygota</taxon>
        <taxon>Neoptera</taxon>
        <taxon>Endopterygota</taxon>
        <taxon>Diptera</taxon>
        <taxon>Nematocera</taxon>
        <taxon>Chironomoidea</taxon>
        <taxon>Chironomidae</taxon>
        <taxon>Chironominae</taxon>
        <taxon>Chironomus</taxon>
    </lineage>
</organism>
<evidence type="ECO:0000313" key="4">
    <source>
        <dbReference type="EMBL" id="CAG9804244.1"/>
    </source>
</evidence>
<feature type="region of interest" description="Disordered" evidence="1">
    <location>
        <begin position="131"/>
        <end position="164"/>
    </location>
</feature>
<feature type="compositionally biased region" description="Polar residues" evidence="1">
    <location>
        <begin position="153"/>
        <end position="164"/>
    </location>
</feature>
<proteinExistence type="predicted"/>
<dbReference type="SMART" id="SM00034">
    <property type="entry name" value="CLECT"/>
    <property type="match status" value="1"/>
</dbReference>
<dbReference type="Gene3D" id="3.10.100.10">
    <property type="entry name" value="Mannose-Binding Protein A, subunit A"/>
    <property type="match status" value="1"/>
</dbReference>
<dbReference type="InterPro" id="IPR016187">
    <property type="entry name" value="CTDL_fold"/>
</dbReference>
<keyword evidence="5" id="KW-1185">Reference proteome</keyword>
<reference evidence="4" key="2">
    <citation type="submission" date="2022-10" db="EMBL/GenBank/DDBJ databases">
        <authorList>
            <consortium name="ENA_rothamsted_submissions"/>
            <consortium name="culmorum"/>
            <person name="King R."/>
        </authorList>
    </citation>
    <scope>NUCLEOTIDE SEQUENCE</scope>
</reference>
<evidence type="ECO:0000256" key="2">
    <source>
        <dbReference type="SAM" id="SignalP"/>
    </source>
</evidence>
<accession>A0A9N9RVT1</accession>
<evidence type="ECO:0000313" key="5">
    <source>
        <dbReference type="Proteomes" id="UP001153620"/>
    </source>
</evidence>
<dbReference type="SUPFAM" id="SSF56436">
    <property type="entry name" value="C-type lectin-like"/>
    <property type="match status" value="1"/>
</dbReference>
<dbReference type="AlphaFoldDB" id="A0A9N9RVT1"/>
<dbReference type="InterPro" id="IPR001304">
    <property type="entry name" value="C-type_lectin-like"/>
</dbReference>
<dbReference type="PROSITE" id="PS50041">
    <property type="entry name" value="C_TYPE_LECTIN_2"/>
    <property type="match status" value="1"/>
</dbReference>
<dbReference type="Proteomes" id="UP001153620">
    <property type="component" value="Chromosome 2"/>
</dbReference>
<feature type="chain" id="PRO_5040188983" description="C-type lectin domain-containing protein" evidence="2">
    <location>
        <begin position="18"/>
        <end position="399"/>
    </location>
</feature>
<gene>
    <name evidence="4" type="ORF">CHIRRI_LOCUS7137</name>
</gene>
<dbReference type="CDD" id="cd00037">
    <property type="entry name" value="CLECT"/>
    <property type="match status" value="1"/>
</dbReference>
<keyword evidence="2" id="KW-0732">Signal</keyword>
<reference evidence="4" key="1">
    <citation type="submission" date="2022-01" db="EMBL/GenBank/DDBJ databases">
        <authorList>
            <person name="King R."/>
        </authorList>
    </citation>
    <scope>NUCLEOTIDE SEQUENCE</scope>
</reference>
<dbReference type="InterPro" id="IPR016186">
    <property type="entry name" value="C-type_lectin-like/link_sf"/>
</dbReference>
<evidence type="ECO:0000256" key="1">
    <source>
        <dbReference type="SAM" id="MobiDB-lite"/>
    </source>
</evidence>
<sequence>MNMIHIFYVLLITPTFGIYVQNELKNVTKRNNYSPAEWTEPEGIWSSLLEEWTLSNREIPSRGREARIIQTVPPPNFYGQQQQHQFQQPYHKYIPTSETYLNRRIGESVEPEPNLRRQNEAIAGKVVANMMGPPSMQHQQQQQQQQQQIPLKLQSQHRQYQFNSPREVSETDLYLLGAIEKLVYRVDYMEKRLKRTEQLVYYLMAGNNQKVEPDECPKNFTKINTDCYHIGAKDRVDWKSAALKCKSLGAILAEFEKIEKYQDVVAHVLSNQDLRGHDFWIGGLNPGLLWIWSTSARPVNPNANITSITNKNEAVTKIPAKVLNASNSTKAELPTISSNFPEISGNGRCLRLSYNPSLFSYGYTGHDCSTKHYFMCVIHDKSLDNEINRIAKELKFDIE</sequence>
<dbReference type="EMBL" id="OU895878">
    <property type="protein sequence ID" value="CAG9804244.1"/>
    <property type="molecule type" value="Genomic_DNA"/>
</dbReference>
<evidence type="ECO:0000259" key="3">
    <source>
        <dbReference type="PROSITE" id="PS50041"/>
    </source>
</evidence>